<reference evidence="2 3" key="1">
    <citation type="submission" date="2020-02" db="EMBL/GenBank/DDBJ databases">
        <title>Genome sequence of Parvularcula flava strain NH6-79.</title>
        <authorList>
            <person name="Abdul Karim M.H."/>
            <person name="Lam M.Q."/>
            <person name="Chen S.J."/>
            <person name="Yahya A."/>
            <person name="Shahir S."/>
            <person name="Shamsir M.S."/>
            <person name="Chong C.S."/>
        </authorList>
    </citation>
    <scope>NUCLEOTIDE SEQUENCE [LARGE SCALE GENOMIC DNA]</scope>
    <source>
        <strain evidence="2 3">NH6-79</strain>
    </source>
</reference>
<feature type="region of interest" description="Disordered" evidence="1">
    <location>
        <begin position="167"/>
        <end position="191"/>
    </location>
</feature>
<accession>A0ABX0HSN5</accession>
<evidence type="ECO:0000313" key="3">
    <source>
        <dbReference type="Proteomes" id="UP000818603"/>
    </source>
</evidence>
<dbReference type="EMBL" id="VCJR02000005">
    <property type="protein sequence ID" value="NHK29456.1"/>
    <property type="molecule type" value="Genomic_DNA"/>
</dbReference>
<dbReference type="RefSeq" id="WP_155142519.1">
    <property type="nucleotide sequence ID" value="NZ_BMGZ01000005.1"/>
</dbReference>
<evidence type="ECO:0000256" key="1">
    <source>
        <dbReference type="SAM" id="MobiDB-lite"/>
    </source>
</evidence>
<gene>
    <name evidence="2" type="ORF">FF098_016205</name>
</gene>
<comment type="caution">
    <text evidence="2">The sequence shown here is derived from an EMBL/GenBank/DDBJ whole genome shotgun (WGS) entry which is preliminary data.</text>
</comment>
<feature type="compositionally biased region" description="Basic residues" evidence="1">
    <location>
        <begin position="263"/>
        <end position="280"/>
    </location>
</feature>
<sequence length="280" mass="30671">MTYLVACLCLMIIAGVAVWARRPDAFSGEASDNPDSNPDFTLRRAVLLFGPQMNDPRCSAQRTELKRILGPLLEGGYRIVEVYGTNAPTQNGEVYDWLDNQLLRDTLNARSGFHLIFVDDAGQMLFHAAQSVTAEALLHIFDLWHHIEGAAGEALAETMAEALAETGTRENEASAETVPLTAEPERTRPETVPSFATRAAMAQARKTSLRPATVTFTGPGLASQLRTLEMIAAENNRKGVPDAANEPRDQGRPEPSAATAQKQRPRAPSHIKEMLKRRRA</sequence>
<name>A0ABX0HSN5_9PROT</name>
<evidence type="ECO:0000313" key="2">
    <source>
        <dbReference type="EMBL" id="NHK29456.1"/>
    </source>
</evidence>
<evidence type="ECO:0008006" key="4">
    <source>
        <dbReference type="Google" id="ProtNLM"/>
    </source>
</evidence>
<proteinExistence type="predicted"/>
<feature type="compositionally biased region" description="Basic and acidic residues" evidence="1">
    <location>
        <begin position="235"/>
        <end position="252"/>
    </location>
</feature>
<organism evidence="2 3">
    <name type="scientific">Aquisalinus luteolus</name>
    <dbReference type="NCBI Taxonomy" id="1566827"/>
    <lineage>
        <taxon>Bacteria</taxon>
        <taxon>Pseudomonadati</taxon>
        <taxon>Pseudomonadota</taxon>
        <taxon>Alphaproteobacteria</taxon>
        <taxon>Parvularculales</taxon>
        <taxon>Parvularculaceae</taxon>
        <taxon>Aquisalinus</taxon>
    </lineage>
</organism>
<keyword evidence="3" id="KW-1185">Reference proteome</keyword>
<feature type="region of interest" description="Disordered" evidence="1">
    <location>
        <begin position="234"/>
        <end position="280"/>
    </location>
</feature>
<protein>
    <recommendedName>
        <fullName evidence="4">DUF4174 domain-containing protein</fullName>
    </recommendedName>
</protein>
<dbReference type="Proteomes" id="UP000818603">
    <property type="component" value="Unassembled WGS sequence"/>
</dbReference>